<evidence type="ECO:0000313" key="11">
    <source>
        <dbReference type="Proteomes" id="UP000321721"/>
    </source>
</evidence>
<dbReference type="Gene3D" id="2.60.40.10">
    <property type="entry name" value="Immunoglobulins"/>
    <property type="match status" value="1"/>
</dbReference>
<dbReference type="InterPro" id="IPR013783">
    <property type="entry name" value="Ig-like_fold"/>
</dbReference>
<evidence type="ECO:0000313" key="10">
    <source>
        <dbReference type="EMBL" id="TXB64787.1"/>
    </source>
</evidence>
<comment type="caution">
    <text evidence="10">The sequence shown here is derived from an EMBL/GenBank/DDBJ whole genome shotgun (WGS) entry which is preliminary data.</text>
</comment>
<proteinExistence type="inferred from homology"/>
<dbReference type="Gene3D" id="2.60.120.260">
    <property type="entry name" value="Galactose-binding domain-like"/>
    <property type="match status" value="1"/>
</dbReference>
<accession>A0A5C6RRJ9</accession>
<dbReference type="GO" id="GO:0008237">
    <property type="term" value="F:metallopeptidase activity"/>
    <property type="evidence" value="ECO:0007669"/>
    <property type="project" value="UniProtKB-KW"/>
</dbReference>
<dbReference type="Pfam" id="PF18962">
    <property type="entry name" value="Por_Secre_tail"/>
    <property type="match status" value="1"/>
</dbReference>
<dbReference type="PANTHER" id="PTHR47466">
    <property type="match status" value="1"/>
</dbReference>
<keyword evidence="2" id="KW-0645">Protease</keyword>
<evidence type="ECO:0000256" key="1">
    <source>
        <dbReference type="ARBA" id="ARBA00008721"/>
    </source>
</evidence>
<comment type="similarity">
    <text evidence="1">Belongs to the peptidase M43B family.</text>
</comment>
<dbReference type="EMBL" id="VOOS01000004">
    <property type="protein sequence ID" value="TXB64787.1"/>
    <property type="molecule type" value="Genomic_DNA"/>
</dbReference>
<dbReference type="Gene3D" id="3.40.390.10">
    <property type="entry name" value="Collagenase (Catalytic Domain)"/>
    <property type="match status" value="1"/>
</dbReference>
<evidence type="ECO:0000256" key="2">
    <source>
        <dbReference type="ARBA" id="ARBA00022670"/>
    </source>
</evidence>
<dbReference type="Pfam" id="PF05572">
    <property type="entry name" value="Peptidase_M43"/>
    <property type="match status" value="1"/>
</dbReference>
<keyword evidence="11" id="KW-1185">Reference proteome</keyword>
<dbReference type="PANTHER" id="PTHR47466:SF1">
    <property type="entry name" value="METALLOPROTEASE MEP1 (AFU_ORTHOLOGUE AFUA_1G07730)-RELATED"/>
    <property type="match status" value="1"/>
</dbReference>
<dbReference type="CDD" id="cd00146">
    <property type="entry name" value="PKD"/>
    <property type="match status" value="1"/>
</dbReference>
<dbReference type="RefSeq" id="WP_147101082.1">
    <property type="nucleotide sequence ID" value="NZ_VOOS01000004.1"/>
</dbReference>
<evidence type="ECO:0000256" key="3">
    <source>
        <dbReference type="ARBA" id="ARBA00022723"/>
    </source>
</evidence>
<name>A0A5C6RRJ9_9FLAO</name>
<dbReference type="InterPro" id="IPR024079">
    <property type="entry name" value="MetalloPept_cat_dom_sf"/>
</dbReference>
<dbReference type="InterPro" id="IPR026444">
    <property type="entry name" value="Secre_tail"/>
</dbReference>
<dbReference type="SUPFAM" id="SSF49299">
    <property type="entry name" value="PKD domain"/>
    <property type="match status" value="1"/>
</dbReference>
<dbReference type="Proteomes" id="UP000321721">
    <property type="component" value="Unassembled WGS sequence"/>
</dbReference>
<dbReference type="InterPro" id="IPR008754">
    <property type="entry name" value="Peptidase_M43"/>
</dbReference>
<protein>
    <submittedName>
        <fullName evidence="10">T9SS type A sorting domain-containing protein</fullName>
    </submittedName>
</protein>
<dbReference type="InterPro" id="IPR035986">
    <property type="entry name" value="PKD_dom_sf"/>
</dbReference>
<keyword evidence="4" id="KW-0732">Signal</keyword>
<keyword evidence="6" id="KW-0862">Zinc</keyword>
<dbReference type="InterPro" id="IPR000601">
    <property type="entry name" value="PKD_dom"/>
</dbReference>
<evidence type="ECO:0000256" key="5">
    <source>
        <dbReference type="ARBA" id="ARBA00022801"/>
    </source>
</evidence>
<dbReference type="NCBIfam" id="TIGR04183">
    <property type="entry name" value="Por_Secre_tail"/>
    <property type="match status" value="1"/>
</dbReference>
<evidence type="ECO:0000256" key="7">
    <source>
        <dbReference type="ARBA" id="ARBA00023049"/>
    </source>
</evidence>
<gene>
    <name evidence="10" type="ORF">FRY74_10070</name>
</gene>
<dbReference type="AlphaFoldDB" id="A0A5C6RRJ9"/>
<dbReference type="OrthoDB" id="6278496at2"/>
<evidence type="ECO:0000256" key="8">
    <source>
        <dbReference type="ARBA" id="ARBA00023157"/>
    </source>
</evidence>
<keyword evidence="3" id="KW-0479">Metal-binding</keyword>
<sequence length="697" mass="77387">MKSFFTVLFFLFFFYSFSQKGIPGVDYRQCSASERNNEIIKNNPLKKQLLNDAHEKALKWTQEHYGEVKTGANGKKVISYIIPVVWHVIHNNGPENISRATIEEEILKLNEDFQKLNIDIANVHPAFASIAADSEIEFRLARLDPEGNCTEGITRTKSTLTFAMDESAKFLPGAESWNRNGRFYLNIWMGVVLANGAGGYAYYPGTVGMDQDGIVLRYQQLGNTVTHEVGHWLNLAHLWGSTNDPQVASNCDADDGVTDTPNTIGQTGCLATSNSCGSIDNVQNYMEYNFCDVMFTEGQKQRMHSALNSDNGKRQTMVSLSNLALTGTEDPYIQDPVCKLWDADFTYNKEWVCEGDAISFNDFNTYNGIQTQWSWDFIGGTPNTSTLESPTIIYNTEGIYSVIYAPGNAAGFADPMIKNNIITVSSITADYILPFSEGFENTSLFNNDWTIQTQSGSDWQNNTTASYTGSRSMMVNNISNSAGDITEAISPSFKLSTLSSPTLTYKWAFAKKLSGGNDQLVIYYSTDCGNTWAIKSATAGSSMVTSNATNSPFIPNLNDWDSASIDLSSLANESNVRFKFRFKNNGGNNFYIDDINLMDAISTSINAINNVNSIKVFPNPMSDKTTLSFFIKNNVTQLNVKIKDVLGKEVTRIVNNAHFSAGKYNLEIDKTNKLSSGLYFIEFNADNNVQTEKLIVK</sequence>
<organism evidence="10 11">
    <name type="scientific">Vicingus serpentipes</name>
    <dbReference type="NCBI Taxonomy" id="1926625"/>
    <lineage>
        <taxon>Bacteria</taxon>
        <taxon>Pseudomonadati</taxon>
        <taxon>Bacteroidota</taxon>
        <taxon>Flavobacteriia</taxon>
        <taxon>Flavobacteriales</taxon>
        <taxon>Vicingaceae</taxon>
        <taxon>Vicingus</taxon>
    </lineage>
</organism>
<keyword evidence="8" id="KW-1015">Disulfide bond</keyword>
<evidence type="ECO:0000256" key="6">
    <source>
        <dbReference type="ARBA" id="ARBA00022833"/>
    </source>
</evidence>
<feature type="domain" description="PKD" evidence="9">
    <location>
        <begin position="358"/>
        <end position="411"/>
    </location>
</feature>
<dbReference type="GO" id="GO:0046872">
    <property type="term" value="F:metal ion binding"/>
    <property type="evidence" value="ECO:0007669"/>
    <property type="project" value="UniProtKB-KW"/>
</dbReference>
<keyword evidence="5" id="KW-0378">Hydrolase</keyword>
<dbReference type="PROSITE" id="PS50093">
    <property type="entry name" value="PKD"/>
    <property type="match status" value="1"/>
</dbReference>
<evidence type="ECO:0000259" key="9">
    <source>
        <dbReference type="PROSITE" id="PS50093"/>
    </source>
</evidence>
<dbReference type="GO" id="GO:0006508">
    <property type="term" value="P:proteolysis"/>
    <property type="evidence" value="ECO:0007669"/>
    <property type="project" value="UniProtKB-KW"/>
</dbReference>
<dbReference type="SUPFAM" id="SSF55486">
    <property type="entry name" value="Metalloproteases ('zincins'), catalytic domain"/>
    <property type="match status" value="1"/>
</dbReference>
<evidence type="ECO:0000256" key="4">
    <source>
        <dbReference type="ARBA" id="ARBA00022729"/>
    </source>
</evidence>
<keyword evidence="7" id="KW-0482">Metalloprotease</keyword>
<reference evidence="10 11" key="1">
    <citation type="submission" date="2019-08" db="EMBL/GenBank/DDBJ databases">
        <title>Genome of Vicingus serpentipes NCIMB 15042.</title>
        <authorList>
            <person name="Bowman J.P."/>
        </authorList>
    </citation>
    <scope>NUCLEOTIDE SEQUENCE [LARGE SCALE GENOMIC DNA]</scope>
    <source>
        <strain evidence="10 11">NCIMB 15042</strain>
    </source>
</reference>